<proteinExistence type="predicted"/>
<name>A0ACC3AVW5_9EURO</name>
<evidence type="ECO:0000313" key="2">
    <source>
        <dbReference type="Proteomes" id="UP001177260"/>
    </source>
</evidence>
<sequence length="149" mass="17202">MTLQPEPILPDSIPTFFSPPLQYTDSGALKRPDKGIDRKSRGYPDFTDWNVHDTKRNHMRDCSLEDHSARELCEHPNSLGPDFVNKGEMLFCDMETGKLWPLCDESRAGPCFILDARQMQHVQASIGDEKGMVIRNWAAVKEYKQYEKW</sequence>
<accession>A0ACC3AVW5</accession>
<reference evidence="1 2" key="1">
    <citation type="journal article" date="2023" name="ACS Omega">
        <title>Identification of the Neoaspergillic Acid Biosynthesis Gene Cluster by Establishing an In Vitro CRISPR-Ribonucleoprotein Genetic System in Aspergillus melleus.</title>
        <authorList>
            <person name="Yuan B."/>
            <person name="Grau M.F."/>
            <person name="Murata R.M."/>
            <person name="Torok T."/>
            <person name="Venkateswaran K."/>
            <person name="Stajich J.E."/>
            <person name="Wang C.C.C."/>
        </authorList>
    </citation>
    <scope>NUCLEOTIDE SEQUENCE [LARGE SCALE GENOMIC DNA]</scope>
    <source>
        <strain evidence="1 2">IMV 1140</strain>
    </source>
</reference>
<protein>
    <submittedName>
        <fullName evidence="1">Uncharacterized protein</fullName>
    </submittedName>
</protein>
<keyword evidence="2" id="KW-1185">Reference proteome</keyword>
<organism evidence="1 2">
    <name type="scientific">Aspergillus melleus</name>
    <dbReference type="NCBI Taxonomy" id="138277"/>
    <lineage>
        <taxon>Eukaryota</taxon>
        <taxon>Fungi</taxon>
        <taxon>Dikarya</taxon>
        <taxon>Ascomycota</taxon>
        <taxon>Pezizomycotina</taxon>
        <taxon>Eurotiomycetes</taxon>
        <taxon>Eurotiomycetidae</taxon>
        <taxon>Eurotiales</taxon>
        <taxon>Aspergillaceae</taxon>
        <taxon>Aspergillus</taxon>
        <taxon>Aspergillus subgen. Circumdati</taxon>
    </lineage>
</organism>
<comment type="caution">
    <text evidence="1">The sequence shown here is derived from an EMBL/GenBank/DDBJ whole genome shotgun (WGS) entry which is preliminary data.</text>
</comment>
<evidence type="ECO:0000313" key="1">
    <source>
        <dbReference type="EMBL" id="KAK1142048.1"/>
    </source>
</evidence>
<dbReference type="Proteomes" id="UP001177260">
    <property type="component" value="Unassembled WGS sequence"/>
</dbReference>
<dbReference type="EMBL" id="JAOPJF010000055">
    <property type="protein sequence ID" value="KAK1142048.1"/>
    <property type="molecule type" value="Genomic_DNA"/>
</dbReference>
<gene>
    <name evidence="1" type="ORF">N8T08_008254</name>
</gene>